<dbReference type="SUPFAM" id="SSF81301">
    <property type="entry name" value="Nucleotidyltransferase"/>
    <property type="match status" value="1"/>
</dbReference>
<dbReference type="RefSeq" id="WP_136600371.1">
    <property type="nucleotide sequence ID" value="NZ_STGV01000009.1"/>
</dbReference>
<dbReference type="AlphaFoldDB" id="A0A4S8NRJ1"/>
<dbReference type="PIRSF" id="PIRSF000819">
    <property type="entry name" value="Streptomycin_3-adenylyltransf"/>
    <property type="match status" value="1"/>
</dbReference>
<evidence type="ECO:0000256" key="2">
    <source>
        <dbReference type="ARBA" id="ARBA00023251"/>
    </source>
</evidence>
<dbReference type="InterPro" id="IPR024172">
    <property type="entry name" value="AadA/Aad9"/>
</dbReference>
<feature type="domain" description="Polymerase beta nucleotidyltransferase" evidence="8">
    <location>
        <begin position="23"/>
        <end position="62"/>
    </location>
</feature>
<evidence type="ECO:0000259" key="8">
    <source>
        <dbReference type="Pfam" id="PF18765"/>
    </source>
</evidence>
<protein>
    <recommendedName>
        <fullName evidence="4">Aminoglycoside (3'') (9) adenylyltransferase</fullName>
        <ecNumber evidence="3">2.7.7.47</ecNumber>
    </recommendedName>
</protein>
<dbReference type="GO" id="GO:0046677">
    <property type="term" value="P:response to antibiotic"/>
    <property type="evidence" value="ECO:0007669"/>
    <property type="project" value="UniProtKB-KW"/>
</dbReference>
<dbReference type="GO" id="GO:0070566">
    <property type="term" value="F:adenylyltransferase activity"/>
    <property type="evidence" value="ECO:0007669"/>
    <property type="project" value="InterPro"/>
</dbReference>
<dbReference type="CDD" id="cd05403">
    <property type="entry name" value="NT_KNTase_like"/>
    <property type="match status" value="1"/>
</dbReference>
<dbReference type="Pfam" id="PF18765">
    <property type="entry name" value="Polbeta"/>
    <property type="match status" value="1"/>
</dbReference>
<dbReference type="InterPro" id="IPR041633">
    <property type="entry name" value="Polbeta"/>
</dbReference>
<comment type="caution">
    <text evidence="9">The sequence shown here is derived from an EMBL/GenBank/DDBJ whole genome shotgun (WGS) entry which is preliminary data.</text>
</comment>
<name>A0A4S8NRJ1_9HYPH</name>
<dbReference type="Pfam" id="PF13427">
    <property type="entry name" value="AadA_C"/>
    <property type="match status" value="1"/>
</dbReference>
<keyword evidence="1" id="KW-0808">Transferase</keyword>
<evidence type="ECO:0000259" key="7">
    <source>
        <dbReference type="Pfam" id="PF13427"/>
    </source>
</evidence>
<comment type="catalytic activity">
    <reaction evidence="5">
        <text>spectinomycin + ATP = 9-O-adenylylspectinomycin + diphosphate</text>
        <dbReference type="Rhea" id="RHEA:63228"/>
        <dbReference type="ChEBI" id="CHEBI:30616"/>
        <dbReference type="ChEBI" id="CHEBI:33019"/>
        <dbReference type="ChEBI" id="CHEBI:146260"/>
        <dbReference type="ChEBI" id="CHEBI:146261"/>
    </reaction>
</comment>
<reference evidence="9 10" key="1">
    <citation type="submission" date="2019-04" db="EMBL/GenBank/DDBJ databases">
        <title>Genome sequence of strain shin9-1.</title>
        <authorList>
            <person name="Gao J."/>
            <person name="Sun J."/>
        </authorList>
    </citation>
    <scope>NUCLEOTIDE SEQUENCE [LARGE SCALE GENOMIC DNA]</scope>
    <source>
        <strain evidence="10">shin9-1</strain>
    </source>
</reference>
<dbReference type="Proteomes" id="UP000308828">
    <property type="component" value="Unassembled WGS sequence"/>
</dbReference>
<evidence type="ECO:0000256" key="5">
    <source>
        <dbReference type="ARBA" id="ARBA00047831"/>
    </source>
</evidence>
<comment type="catalytic activity">
    <reaction evidence="6">
        <text>streptomycin + ATP = 3''-O-adenylylstreptomycin + diphosphate</text>
        <dbReference type="Rhea" id="RHEA:20245"/>
        <dbReference type="ChEBI" id="CHEBI:30616"/>
        <dbReference type="ChEBI" id="CHEBI:33019"/>
        <dbReference type="ChEBI" id="CHEBI:58007"/>
        <dbReference type="ChEBI" id="CHEBI:58605"/>
        <dbReference type="EC" id="2.7.7.47"/>
    </reaction>
</comment>
<accession>A0A4S8NRJ1</accession>
<sequence length="257" mass="28295">MNLGDSSSQINEVVVSVSSLLQEAVLGIYLHGSAVQSQLRAQSDIDLLVITARPMMERERRALTAAFVQVSGRHPRGEGEPRCLEVMIFDRNGQGIRSNPAQTEMVYGEWLRDSYDSGEAAGPTVDPENTLILAQARKNSLALLGPKADQLLPDIPVTAVREAMRDSLPALLDGLNGDERNVLLTLARMWWTSERGDFATKDAAASWAYERLPEPEASILDYARRAYLGETADAWEDKQAAARSVAGYLREQIARLL</sequence>
<dbReference type="InterPro" id="IPR043519">
    <property type="entry name" value="NT_sf"/>
</dbReference>
<dbReference type="EC" id="2.7.7.47" evidence="3"/>
<proteinExistence type="predicted"/>
<organism evidence="9 10">
    <name type="scientific">Peteryoungia ipomoeae</name>
    <dbReference type="NCBI Taxonomy" id="1210932"/>
    <lineage>
        <taxon>Bacteria</taxon>
        <taxon>Pseudomonadati</taxon>
        <taxon>Pseudomonadota</taxon>
        <taxon>Alphaproteobacteria</taxon>
        <taxon>Hyphomicrobiales</taxon>
        <taxon>Rhizobiaceae</taxon>
        <taxon>Peteryoungia</taxon>
    </lineage>
</organism>
<keyword evidence="2" id="KW-0046">Antibiotic resistance</keyword>
<dbReference type="InterPro" id="IPR025184">
    <property type="entry name" value="AadA_C"/>
</dbReference>
<evidence type="ECO:0000256" key="1">
    <source>
        <dbReference type="ARBA" id="ARBA00022679"/>
    </source>
</evidence>
<feature type="domain" description="Adenylyltransferase AadA C-terminal" evidence="7">
    <location>
        <begin position="150"/>
        <end position="250"/>
    </location>
</feature>
<dbReference type="GO" id="GO:0009012">
    <property type="term" value="F:aminoglycoside 3''-adenylyltransferase activity"/>
    <property type="evidence" value="ECO:0007669"/>
    <property type="project" value="UniProtKB-EC"/>
</dbReference>
<evidence type="ECO:0000256" key="3">
    <source>
        <dbReference type="ARBA" id="ARBA00035126"/>
    </source>
</evidence>
<dbReference type="OrthoDB" id="7058480at2"/>
<evidence type="ECO:0000313" key="9">
    <source>
        <dbReference type="EMBL" id="THV19887.1"/>
    </source>
</evidence>
<evidence type="ECO:0000313" key="10">
    <source>
        <dbReference type="Proteomes" id="UP000308828"/>
    </source>
</evidence>
<gene>
    <name evidence="9" type="ORF">FAA97_20150</name>
</gene>
<evidence type="ECO:0000256" key="6">
    <source>
        <dbReference type="ARBA" id="ARBA00048566"/>
    </source>
</evidence>
<dbReference type="EMBL" id="STGV01000009">
    <property type="protein sequence ID" value="THV19887.1"/>
    <property type="molecule type" value="Genomic_DNA"/>
</dbReference>
<evidence type="ECO:0000256" key="4">
    <source>
        <dbReference type="ARBA" id="ARBA00035252"/>
    </source>
</evidence>
<keyword evidence="10" id="KW-1185">Reference proteome</keyword>
<dbReference type="Gene3D" id="3.30.460.10">
    <property type="entry name" value="Beta Polymerase, domain 2"/>
    <property type="match status" value="1"/>
</dbReference>